<accession>A0A9P4T3Z2</accession>
<evidence type="ECO:0000313" key="3">
    <source>
        <dbReference type="Proteomes" id="UP000801428"/>
    </source>
</evidence>
<name>A0A9P4T3Z2_CURKU</name>
<sequence length="111" mass="12316">MTSTPWTFFANRPPTLVEAIANLPFIEGRTDTEVLAWVAESSFEILLHMEIFQVEGLADDRRSSVATEVGNLRMSSSKLSMSTPAPRKPNAIKDEPQDIIFIEDDSDLSSS</sequence>
<keyword evidence="3" id="KW-1185">Reference proteome</keyword>
<proteinExistence type="predicted"/>
<gene>
    <name evidence="2" type="ORF">E8E13_002182</name>
</gene>
<organism evidence="2 3">
    <name type="scientific">Curvularia kusanoi</name>
    <name type="common">Cochliobolus kusanoi</name>
    <dbReference type="NCBI Taxonomy" id="90978"/>
    <lineage>
        <taxon>Eukaryota</taxon>
        <taxon>Fungi</taxon>
        <taxon>Dikarya</taxon>
        <taxon>Ascomycota</taxon>
        <taxon>Pezizomycotina</taxon>
        <taxon>Dothideomycetes</taxon>
        <taxon>Pleosporomycetidae</taxon>
        <taxon>Pleosporales</taxon>
        <taxon>Pleosporineae</taxon>
        <taxon>Pleosporaceae</taxon>
        <taxon>Curvularia</taxon>
    </lineage>
</organism>
<comment type="caution">
    <text evidence="2">The sequence shown here is derived from an EMBL/GenBank/DDBJ whole genome shotgun (WGS) entry which is preliminary data.</text>
</comment>
<evidence type="ECO:0000256" key="1">
    <source>
        <dbReference type="SAM" id="MobiDB-lite"/>
    </source>
</evidence>
<reference evidence="2" key="1">
    <citation type="submission" date="2019-04" db="EMBL/GenBank/DDBJ databases">
        <title>Sequencing of skin fungus with MAO and IRED activity.</title>
        <authorList>
            <person name="Marsaioli A.J."/>
            <person name="Bonatto J.M.C."/>
            <person name="Reis Junior O."/>
        </authorList>
    </citation>
    <scope>NUCLEOTIDE SEQUENCE</scope>
    <source>
        <strain evidence="2">30M1</strain>
    </source>
</reference>
<protein>
    <submittedName>
        <fullName evidence="2">Uncharacterized protein</fullName>
    </submittedName>
</protein>
<dbReference type="Proteomes" id="UP000801428">
    <property type="component" value="Unassembled WGS sequence"/>
</dbReference>
<dbReference type="AlphaFoldDB" id="A0A9P4T3Z2"/>
<dbReference type="EMBL" id="SWKU01000051">
    <property type="protein sequence ID" value="KAF2993530.1"/>
    <property type="molecule type" value="Genomic_DNA"/>
</dbReference>
<feature type="region of interest" description="Disordered" evidence="1">
    <location>
        <begin position="76"/>
        <end position="96"/>
    </location>
</feature>
<evidence type="ECO:0000313" key="2">
    <source>
        <dbReference type="EMBL" id="KAF2993530.1"/>
    </source>
</evidence>